<organism evidence="1 2">
    <name type="scientific">Penicillium cosmopolitanum</name>
    <dbReference type="NCBI Taxonomy" id="1131564"/>
    <lineage>
        <taxon>Eukaryota</taxon>
        <taxon>Fungi</taxon>
        <taxon>Dikarya</taxon>
        <taxon>Ascomycota</taxon>
        <taxon>Pezizomycotina</taxon>
        <taxon>Eurotiomycetes</taxon>
        <taxon>Eurotiomycetidae</taxon>
        <taxon>Eurotiales</taxon>
        <taxon>Aspergillaceae</taxon>
        <taxon>Penicillium</taxon>
    </lineage>
</organism>
<reference evidence="1" key="2">
    <citation type="journal article" date="2023" name="IMA Fungus">
        <title>Comparative genomic study of the Penicillium genus elucidates a diverse pangenome and 15 lateral gene transfer events.</title>
        <authorList>
            <person name="Petersen C."/>
            <person name="Sorensen T."/>
            <person name="Nielsen M.R."/>
            <person name="Sondergaard T.E."/>
            <person name="Sorensen J.L."/>
            <person name="Fitzpatrick D.A."/>
            <person name="Frisvad J.C."/>
            <person name="Nielsen K.L."/>
        </authorList>
    </citation>
    <scope>NUCLEOTIDE SEQUENCE</scope>
    <source>
        <strain evidence="1">IBT 29677</strain>
    </source>
</reference>
<dbReference type="GeneID" id="81377669"/>
<protein>
    <submittedName>
        <fullName evidence="1">Uncharacterized protein</fullName>
    </submittedName>
</protein>
<dbReference type="RefSeq" id="XP_056480678.1">
    <property type="nucleotide sequence ID" value="XM_056638689.1"/>
</dbReference>
<dbReference type="Proteomes" id="UP001147747">
    <property type="component" value="Unassembled WGS sequence"/>
</dbReference>
<evidence type="ECO:0000313" key="2">
    <source>
        <dbReference type="Proteomes" id="UP001147747"/>
    </source>
</evidence>
<keyword evidence="2" id="KW-1185">Reference proteome</keyword>
<reference evidence="1" key="1">
    <citation type="submission" date="2022-12" db="EMBL/GenBank/DDBJ databases">
        <authorList>
            <person name="Petersen C."/>
        </authorList>
    </citation>
    <scope>NUCLEOTIDE SEQUENCE</scope>
    <source>
        <strain evidence="1">IBT 29677</strain>
    </source>
</reference>
<accession>A0A9W9S032</accession>
<comment type="caution">
    <text evidence="1">The sequence shown here is derived from an EMBL/GenBank/DDBJ whole genome shotgun (WGS) entry which is preliminary data.</text>
</comment>
<dbReference type="EMBL" id="JAPZBU010000013">
    <property type="protein sequence ID" value="KAJ5369440.1"/>
    <property type="molecule type" value="Genomic_DNA"/>
</dbReference>
<proteinExistence type="predicted"/>
<name>A0A9W9S032_9EURO</name>
<sequence>MASRPGLQAHRQKAILVCMMQAWCGGGGGGGGRSGELVNLVSVHVNLMFLEVNRTEPWNWNLET</sequence>
<dbReference type="AlphaFoldDB" id="A0A9W9S032"/>
<gene>
    <name evidence="1" type="ORF">N7509_014052</name>
</gene>
<evidence type="ECO:0000313" key="1">
    <source>
        <dbReference type="EMBL" id="KAJ5369440.1"/>
    </source>
</evidence>